<proteinExistence type="predicted"/>
<organism evidence="7 8">
    <name type="scientific">Marixanthomonas ophiurae</name>
    <dbReference type="NCBI Taxonomy" id="387659"/>
    <lineage>
        <taxon>Bacteria</taxon>
        <taxon>Pseudomonadati</taxon>
        <taxon>Bacteroidota</taxon>
        <taxon>Flavobacteriia</taxon>
        <taxon>Flavobacteriales</taxon>
        <taxon>Flavobacteriaceae</taxon>
        <taxon>Marixanthomonas</taxon>
    </lineage>
</organism>
<accession>A0A3E1Q8Q2</accession>
<dbReference type="Pfam" id="PF04357">
    <property type="entry name" value="TamB"/>
    <property type="match status" value="1"/>
</dbReference>
<name>A0A3E1Q8Q2_9FLAO</name>
<evidence type="ECO:0000313" key="8">
    <source>
        <dbReference type="Proteomes" id="UP000261082"/>
    </source>
</evidence>
<keyword evidence="4" id="KW-0472">Membrane</keyword>
<evidence type="ECO:0000256" key="2">
    <source>
        <dbReference type="ARBA" id="ARBA00022692"/>
    </source>
</evidence>
<reference evidence="7 8" key="1">
    <citation type="journal article" date="2007" name="Int. J. Syst. Evol. Microbiol.">
        <title>Marixanthomonas ophiurae gen. nov., sp. nov., a marine bacterium of the family Flavobacteriaceae isolated from a deep-sea brittle star.</title>
        <authorList>
            <person name="Romanenko L.A."/>
            <person name="Uchino M."/>
            <person name="Frolova G.M."/>
            <person name="Mikhailov V.V."/>
        </authorList>
    </citation>
    <scope>NUCLEOTIDE SEQUENCE [LARGE SCALE GENOMIC DNA]</scope>
    <source>
        <strain evidence="7 8">KMM 3046</strain>
    </source>
</reference>
<gene>
    <name evidence="7" type="ORF">DZ858_12995</name>
</gene>
<evidence type="ECO:0000256" key="4">
    <source>
        <dbReference type="ARBA" id="ARBA00023136"/>
    </source>
</evidence>
<evidence type="ECO:0000256" key="3">
    <source>
        <dbReference type="ARBA" id="ARBA00022989"/>
    </source>
</evidence>
<evidence type="ECO:0000256" key="1">
    <source>
        <dbReference type="ARBA" id="ARBA00004167"/>
    </source>
</evidence>
<keyword evidence="8" id="KW-1185">Reference proteome</keyword>
<sequence>MLGILVFLLLLILFIRSPWGQGIIVDKVVSYVSDKTNTKVEIEKLFITFDGDIMLKGLFLEDKKGDTLVYSKSLEADVPLWPIIRGNGIGLESVDWEGLRANIIRKDSVAGYNFQFLIDAFAAEDITSVTADTTSAPMNIIIGDLNFEDFDVVYNDAVLGIDSRFIVGELELEMEKTDLENMDFRASDGVIKNSRIQYVQNPVPPAPPADVPLPFLAIDELTIENVFATYQDHVQGLSAEVDLVDFYAEVPKLDLANQDFEIGTLELNKSIVAINMKSNTEEAVVKEENNGASESASLWPNLLVAIDEIDFSENNISYSIDGAEPVQGTFNANAISISNLELQASDISLKNKTANLNLEKLSFQEASGNSVHKAEVRLVVTDTNMKVSDLSIAANNSSLSGNATLQYASLNSLIDSPETTKANVNIPSFKVALQDVFQFQPDLKNNEYLKTASKRPISGNINAKGVLSALQIPSARVNWGKTTYVSATATLYNVTDPEKLSFDVPSFMAETVKKDLVQFVSEEELGVQLPKDILLKGVASGTPEDISANANVTTSQGVATLEGNFKNTDEIAFNADFNIQEYNIGELLQDEQFGKLSLTASAKGKGTTINTLDATAEVVVDSFQLNDYKIKDLKVSGNVKNGKGDIVSKYKDKNLNLDLNASVVLDSVAPEASLDLHLIGADLEALGIMDRYVRAGMQLNADFVSDGDSFDVISTIGDGVIVYDDKSYLLGSLLATAHVSSDTTSIWVDNKMLNLTLESNTDPQRFSTAIQKHIGSYFSRKPIDTDTVKNPVDLTVEGTIRQSPVLNEVFLVNVKDMDTIDLSLDFKEKERRLTANILAPHINYGGNELDSLKVSMETSQDNFRFNAGFNAINAGPLAIQKTEIKGNKDGEKLLLDFLSYYEDEKLIQIQSEITGTSDKLRFHVNPDSLIIQKKPWTTPATNEMLLSESKIEFNEFRFSRNNQSLEFTDKLPNEKDHVGITFENFKLSEFLNYLNPEETLATGILNGQVVFEDIFGSTGLVADVAIKQLSLLDVNLGTLSVDAGSTGGNSYDFNAALKEGAIDMDITGDYVATTETPNLNLDIAINEFKMKALEGFSQGEITQADGSFSGAFTLNGTLDEPEYKGNIEFTNADFKIAKLNAAFTLADEELTVDNKGLAMDNFTIADENGNTFSASGNVGTENFINPTFDLQLKAKNFQVLNATEDDNDFLYGIATFDADAKLTGDLQIPVLKGSLTVGSNTDVTYIMPSATVNIEERDGVVIFVNRENPDAILTRTEEQTATVTGFDISANLNIGKEAQVKIIIDQETGDNFQVSGEGEFNFTMNPNGRMNLSGVYEVTDGHYEMNLYNLVNRKFKLDPSSRITWSGDPFDAELDVRAIYDVEASASPLMASQTSGADPSIKNKYRQVLPFYVYLNVDGELMQPKISFNLDMPEDEQGSVGGQVYGRIQQLNQQENELNKQVFSLLVLNRFYPEPGSDGSRGGAASIARDNLNDALSDQLNVFSDKLLGDTGVELDFGLDSYTDYQGNSPQERTQLDIAARKKLFNDRLIVSVGSEVDIQGSSSTGEPAPLIGNVSLEYILTENGRYRLKGFRRNEFENVIDGQTIVSGIALIFTQEFNEFKDLWDAMLRSQSQDEEDSEKETKEKEKAKRTKETEEEQKNNK</sequence>
<keyword evidence="3" id="KW-1133">Transmembrane helix</keyword>
<dbReference type="Proteomes" id="UP000261082">
    <property type="component" value="Unassembled WGS sequence"/>
</dbReference>
<evidence type="ECO:0000259" key="6">
    <source>
        <dbReference type="Pfam" id="PF04357"/>
    </source>
</evidence>
<feature type="region of interest" description="Disordered" evidence="5">
    <location>
        <begin position="1630"/>
        <end position="1663"/>
    </location>
</feature>
<comment type="subcellular location">
    <subcellularLocation>
        <location evidence="1">Membrane</location>
        <topology evidence="1">Single-pass membrane protein</topology>
    </subcellularLocation>
</comment>
<evidence type="ECO:0000313" key="7">
    <source>
        <dbReference type="EMBL" id="RFN58494.1"/>
    </source>
</evidence>
<feature type="domain" description="Translocation and assembly module TamB C-terminal" evidence="6">
    <location>
        <begin position="1161"/>
        <end position="1618"/>
    </location>
</feature>
<dbReference type="GO" id="GO:0005886">
    <property type="term" value="C:plasma membrane"/>
    <property type="evidence" value="ECO:0007669"/>
    <property type="project" value="InterPro"/>
</dbReference>
<keyword evidence="2" id="KW-0812">Transmembrane</keyword>
<dbReference type="EMBL" id="QVID01000002">
    <property type="protein sequence ID" value="RFN58494.1"/>
    <property type="molecule type" value="Genomic_DNA"/>
</dbReference>
<dbReference type="GO" id="GO:0090313">
    <property type="term" value="P:regulation of protein targeting to membrane"/>
    <property type="evidence" value="ECO:0007669"/>
    <property type="project" value="TreeGrafter"/>
</dbReference>
<dbReference type="InterPro" id="IPR007452">
    <property type="entry name" value="TamB_C"/>
</dbReference>
<dbReference type="InterPro" id="IPR052894">
    <property type="entry name" value="AsmA-related"/>
</dbReference>
<dbReference type="PANTHER" id="PTHR30441">
    <property type="entry name" value="DUF748 DOMAIN-CONTAINING PROTEIN"/>
    <property type="match status" value="1"/>
</dbReference>
<protein>
    <submittedName>
        <fullName evidence="7">Translocation/assembly module TamB</fullName>
    </submittedName>
</protein>
<dbReference type="GO" id="GO:0009306">
    <property type="term" value="P:protein secretion"/>
    <property type="evidence" value="ECO:0007669"/>
    <property type="project" value="InterPro"/>
</dbReference>
<feature type="compositionally biased region" description="Basic and acidic residues" evidence="5">
    <location>
        <begin position="1641"/>
        <end position="1663"/>
    </location>
</feature>
<dbReference type="PANTHER" id="PTHR30441:SF8">
    <property type="entry name" value="DUF748 DOMAIN-CONTAINING PROTEIN"/>
    <property type="match status" value="1"/>
</dbReference>
<comment type="caution">
    <text evidence="7">The sequence shown here is derived from an EMBL/GenBank/DDBJ whole genome shotgun (WGS) entry which is preliminary data.</text>
</comment>
<dbReference type="OrthoDB" id="9811276at2"/>
<evidence type="ECO:0000256" key="5">
    <source>
        <dbReference type="SAM" id="MobiDB-lite"/>
    </source>
</evidence>